<evidence type="ECO:0000313" key="9">
    <source>
        <dbReference type="EMBL" id="MFD2694329.1"/>
    </source>
</evidence>
<evidence type="ECO:0000256" key="4">
    <source>
        <dbReference type="ARBA" id="ARBA00047645"/>
    </source>
</evidence>
<comment type="similarity">
    <text evidence="1 7">Belongs to the acylphosphatase family.</text>
</comment>
<evidence type="ECO:0000313" key="10">
    <source>
        <dbReference type="Proteomes" id="UP001597399"/>
    </source>
</evidence>
<name>A0ABW5S3R6_9BACL</name>
<dbReference type="InterPro" id="IPR036046">
    <property type="entry name" value="Acylphosphatase-like_dom_sf"/>
</dbReference>
<keyword evidence="10" id="KW-1185">Reference proteome</keyword>
<evidence type="ECO:0000256" key="7">
    <source>
        <dbReference type="RuleBase" id="RU004168"/>
    </source>
</evidence>
<evidence type="ECO:0000259" key="8">
    <source>
        <dbReference type="PROSITE" id="PS51160"/>
    </source>
</evidence>
<feature type="domain" description="Acylphosphatase-like" evidence="8">
    <location>
        <begin position="10"/>
        <end position="96"/>
    </location>
</feature>
<evidence type="ECO:0000256" key="6">
    <source>
        <dbReference type="RuleBase" id="RU000553"/>
    </source>
</evidence>
<evidence type="ECO:0000256" key="2">
    <source>
        <dbReference type="ARBA" id="ARBA00012150"/>
    </source>
</evidence>
<dbReference type="Pfam" id="PF00708">
    <property type="entry name" value="Acylphosphatase"/>
    <property type="match status" value="1"/>
</dbReference>
<dbReference type="PROSITE" id="PS00151">
    <property type="entry name" value="ACYLPHOSPHATASE_2"/>
    <property type="match status" value="1"/>
</dbReference>
<comment type="catalytic activity">
    <reaction evidence="4 5 6">
        <text>an acyl phosphate + H2O = a carboxylate + phosphate + H(+)</text>
        <dbReference type="Rhea" id="RHEA:14965"/>
        <dbReference type="ChEBI" id="CHEBI:15377"/>
        <dbReference type="ChEBI" id="CHEBI:15378"/>
        <dbReference type="ChEBI" id="CHEBI:29067"/>
        <dbReference type="ChEBI" id="CHEBI:43474"/>
        <dbReference type="ChEBI" id="CHEBI:59918"/>
        <dbReference type="EC" id="3.6.1.7"/>
    </reaction>
</comment>
<dbReference type="EC" id="3.6.1.7" evidence="2 5"/>
<evidence type="ECO:0000256" key="5">
    <source>
        <dbReference type="PROSITE-ProRule" id="PRU00520"/>
    </source>
</evidence>
<feature type="active site" evidence="5">
    <location>
        <position position="43"/>
    </location>
</feature>
<dbReference type="SUPFAM" id="SSF54975">
    <property type="entry name" value="Acylphosphatase/BLUF domain-like"/>
    <property type="match status" value="1"/>
</dbReference>
<feature type="active site" evidence="5">
    <location>
        <position position="25"/>
    </location>
</feature>
<protein>
    <recommendedName>
        <fullName evidence="3 5">Acylphosphatase</fullName>
        <ecNumber evidence="2 5">3.6.1.7</ecNumber>
    </recommendedName>
</protein>
<dbReference type="InterPro" id="IPR017968">
    <property type="entry name" value="Acylphosphatase_CS"/>
</dbReference>
<dbReference type="InterPro" id="IPR020456">
    <property type="entry name" value="Acylphosphatase"/>
</dbReference>
<dbReference type="RefSeq" id="WP_253057874.1">
    <property type="nucleotide sequence ID" value="NZ_JAMXWM010000001.1"/>
</dbReference>
<dbReference type="PROSITE" id="PS00150">
    <property type="entry name" value="ACYLPHOSPHATASE_1"/>
    <property type="match status" value="1"/>
</dbReference>
<gene>
    <name evidence="9" type="ORF">ACFSUE_11925</name>
</gene>
<sequence>MNRELGKMRSVELILSGRVQGVGFRYFTKQLAAQYHINGWVRNKDDGRVEIAAEGTNHQINQFIQAIGRGNFLAKIRDMDIHDFEPGHYTSFDIRATV</sequence>
<reference evidence="10" key="1">
    <citation type="journal article" date="2019" name="Int. J. Syst. Evol. Microbiol.">
        <title>The Global Catalogue of Microorganisms (GCM) 10K type strain sequencing project: providing services to taxonomists for standard genome sequencing and annotation.</title>
        <authorList>
            <consortium name="The Broad Institute Genomics Platform"/>
            <consortium name="The Broad Institute Genome Sequencing Center for Infectious Disease"/>
            <person name="Wu L."/>
            <person name="Ma J."/>
        </authorList>
    </citation>
    <scope>NUCLEOTIDE SEQUENCE [LARGE SCALE GENOMIC DNA]</scope>
    <source>
        <strain evidence="10">TISTR 2466</strain>
    </source>
</reference>
<comment type="caution">
    <text evidence="9">The sequence shown here is derived from an EMBL/GenBank/DDBJ whole genome shotgun (WGS) entry which is preliminary data.</text>
</comment>
<dbReference type="EMBL" id="JBHUMQ010000026">
    <property type="protein sequence ID" value="MFD2694329.1"/>
    <property type="molecule type" value="Genomic_DNA"/>
</dbReference>
<dbReference type="Gene3D" id="3.30.70.100">
    <property type="match status" value="1"/>
</dbReference>
<evidence type="ECO:0000256" key="3">
    <source>
        <dbReference type="ARBA" id="ARBA00015991"/>
    </source>
</evidence>
<accession>A0ABW5S3R6</accession>
<dbReference type="Proteomes" id="UP001597399">
    <property type="component" value="Unassembled WGS sequence"/>
</dbReference>
<dbReference type="PROSITE" id="PS51160">
    <property type="entry name" value="ACYLPHOSPHATASE_3"/>
    <property type="match status" value="1"/>
</dbReference>
<dbReference type="InterPro" id="IPR001792">
    <property type="entry name" value="Acylphosphatase-like_dom"/>
</dbReference>
<proteinExistence type="inferred from homology"/>
<keyword evidence="5 6" id="KW-0378">Hydrolase</keyword>
<dbReference type="PANTHER" id="PTHR47268:SF4">
    <property type="entry name" value="ACYLPHOSPHATASE"/>
    <property type="match status" value="1"/>
</dbReference>
<organism evidence="9 10">
    <name type="scientific">Sporolactobacillus shoreicorticis</name>
    <dbReference type="NCBI Taxonomy" id="1923877"/>
    <lineage>
        <taxon>Bacteria</taxon>
        <taxon>Bacillati</taxon>
        <taxon>Bacillota</taxon>
        <taxon>Bacilli</taxon>
        <taxon>Bacillales</taxon>
        <taxon>Sporolactobacillaceae</taxon>
        <taxon>Sporolactobacillus</taxon>
    </lineage>
</organism>
<dbReference type="PANTHER" id="PTHR47268">
    <property type="entry name" value="ACYLPHOSPHATASE"/>
    <property type="match status" value="1"/>
</dbReference>
<evidence type="ECO:0000256" key="1">
    <source>
        <dbReference type="ARBA" id="ARBA00005614"/>
    </source>
</evidence>